<evidence type="ECO:0000259" key="15">
    <source>
        <dbReference type="PROSITE" id="PS50805"/>
    </source>
</evidence>
<evidence type="ECO:0000313" key="16">
    <source>
        <dbReference type="EMBL" id="KAG9464194.1"/>
    </source>
</evidence>
<dbReference type="FunFam" id="3.30.160.60:FF:002061">
    <property type="entry name" value="Uncharacterized protein"/>
    <property type="match status" value="1"/>
</dbReference>
<dbReference type="FunFam" id="3.30.160.60:FF:000812">
    <property type="entry name" value="zinc finger protein 23 isoform X2"/>
    <property type="match status" value="1"/>
</dbReference>
<dbReference type="PANTHER" id="PTHR23234">
    <property type="entry name" value="ZNF44 PROTEIN"/>
    <property type="match status" value="1"/>
</dbReference>
<evidence type="ECO:0000256" key="6">
    <source>
        <dbReference type="ARBA" id="ARBA00022771"/>
    </source>
</evidence>
<reference evidence="16" key="1">
    <citation type="thesis" date="2020" institute="ProQuest LLC" country="789 East Eisenhower Parkway, Ann Arbor, MI, USA">
        <title>Comparative Genomics and Chromosome Evolution.</title>
        <authorList>
            <person name="Mudd A.B."/>
        </authorList>
    </citation>
    <scope>NUCLEOTIDE SEQUENCE</scope>
    <source>
        <strain evidence="16">HN-11 Male</strain>
        <tissue evidence="16">Kidney and liver</tissue>
    </source>
</reference>
<dbReference type="PANTHER" id="PTHR23234:SF10">
    <property type="entry name" value="RIKEN CDNA 6720489N17 GENE-RELATED"/>
    <property type="match status" value="1"/>
</dbReference>
<keyword evidence="7" id="KW-0862">Zinc</keyword>
<gene>
    <name evidence="16" type="ORF">GDO78_020328</name>
</gene>
<dbReference type="PROSITE" id="PS50157">
    <property type="entry name" value="ZINC_FINGER_C2H2_2"/>
    <property type="match status" value="6"/>
</dbReference>
<evidence type="ECO:0000313" key="17">
    <source>
        <dbReference type="Proteomes" id="UP000770717"/>
    </source>
</evidence>
<dbReference type="OrthoDB" id="9902296at2759"/>
<keyword evidence="10" id="KW-0804">Transcription</keyword>
<evidence type="ECO:0000256" key="11">
    <source>
        <dbReference type="ARBA" id="ARBA00023242"/>
    </source>
</evidence>
<organism evidence="16 17">
    <name type="scientific">Eleutherodactylus coqui</name>
    <name type="common">Puerto Rican coqui</name>
    <dbReference type="NCBI Taxonomy" id="57060"/>
    <lineage>
        <taxon>Eukaryota</taxon>
        <taxon>Metazoa</taxon>
        <taxon>Chordata</taxon>
        <taxon>Craniata</taxon>
        <taxon>Vertebrata</taxon>
        <taxon>Euteleostomi</taxon>
        <taxon>Amphibia</taxon>
        <taxon>Batrachia</taxon>
        <taxon>Anura</taxon>
        <taxon>Neobatrachia</taxon>
        <taxon>Hyloidea</taxon>
        <taxon>Eleutherodactylidae</taxon>
        <taxon>Eleutherodactylinae</taxon>
        <taxon>Eleutherodactylus</taxon>
        <taxon>Eleutherodactylus</taxon>
    </lineage>
</organism>
<dbReference type="InterPro" id="IPR036236">
    <property type="entry name" value="Znf_C2H2_sf"/>
</dbReference>
<comment type="caution">
    <text evidence="16">The sequence shown here is derived from an EMBL/GenBank/DDBJ whole genome shotgun (WGS) entry which is preliminary data.</text>
</comment>
<dbReference type="GO" id="GO:0003677">
    <property type="term" value="F:DNA binding"/>
    <property type="evidence" value="ECO:0007669"/>
    <property type="project" value="UniProtKB-KW"/>
</dbReference>
<feature type="domain" description="KRAB" evidence="15">
    <location>
        <begin position="101"/>
        <end position="173"/>
    </location>
</feature>
<keyword evidence="17" id="KW-1185">Reference proteome</keyword>
<dbReference type="FunFam" id="3.30.160.60:FF:000478">
    <property type="entry name" value="Zinc finger protein 133"/>
    <property type="match status" value="1"/>
</dbReference>
<dbReference type="SMART" id="SM00355">
    <property type="entry name" value="ZnF_C2H2"/>
    <property type="match status" value="6"/>
</dbReference>
<sequence>MFLSKTVLRDSLRMDKDSNEITKRILNFTLEIIYLLTGEDYTIVKKLGAGATSNSHLHESGGWSRSQRPITEAPPHLPIHEQKILELTNKITELLTGEVPIRCQDVAVYFSMEEWEYLEGHKDLYKDVKMENHQPPISQDNPLENSEGNLMLSCNYKVEGEDLMQRSSAENLITLLVQPAINDNPLANSEGNLMLSCNYKVEDEDLMQRSSAENLITLHVQPPLISTFLSYNSPNRLEPSPDQSQLVSTDLSYNPRNHEAPSPGQLQIVTKPTARKRGKTFQCDECGKHLPSRIRLFTHKNVHTREKLYRCSHCRKRFLHRAQLIAHERTHTGKEPFSHSKCGKSLIKKSDVVQHQSNHTEEKPFSCSECGKCFAHRSNLLVHERVHTGEKPFLCSHCGKSFAHRSHCITHERIHTRENLHSCSECGKRFALELNLILHQRSHTEPVVSRSFLTHSLLCSVLQSHRSNGSLLCAACAGSPLILPSFTRASSEEACEPLRASFFWWTLCRAILC</sequence>
<comment type="subcellular location">
    <subcellularLocation>
        <location evidence="2">Nucleus</location>
    </subcellularLocation>
</comment>
<feature type="region of interest" description="Disordered" evidence="13">
    <location>
        <begin position="52"/>
        <end position="74"/>
    </location>
</feature>
<dbReference type="InterPro" id="IPR050758">
    <property type="entry name" value="Znf_C2H2-type"/>
</dbReference>
<dbReference type="Proteomes" id="UP000770717">
    <property type="component" value="Unassembled WGS sequence"/>
</dbReference>
<dbReference type="Pfam" id="PF01352">
    <property type="entry name" value="KRAB"/>
    <property type="match status" value="1"/>
</dbReference>
<dbReference type="Gene3D" id="3.30.160.60">
    <property type="entry name" value="Classic Zinc Finger"/>
    <property type="match status" value="6"/>
</dbReference>
<evidence type="ECO:0000256" key="4">
    <source>
        <dbReference type="ARBA" id="ARBA00022723"/>
    </source>
</evidence>
<dbReference type="Pfam" id="PF00096">
    <property type="entry name" value="zf-C2H2"/>
    <property type="match status" value="2"/>
</dbReference>
<dbReference type="GO" id="GO:0008270">
    <property type="term" value="F:zinc ion binding"/>
    <property type="evidence" value="ECO:0007669"/>
    <property type="project" value="UniProtKB-KW"/>
</dbReference>
<evidence type="ECO:0000256" key="3">
    <source>
        <dbReference type="ARBA" id="ARBA00006991"/>
    </source>
</evidence>
<feature type="domain" description="C2H2-type" evidence="14">
    <location>
        <begin position="421"/>
        <end position="444"/>
    </location>
</feature>
<evidence type="ECO:0000256" key="8">
    <source>
        <dbReference type="ARBA" id="ARBA00023015"/>
    </source>
</evidence>
<dbReference type="AlphaFoldDB" id="A0A8J6BFT3"/>
<dbReference type="PROSITE" id="PS00028">
    <property type="entry name" value="ZINC_FINGER_C2H2_1"/>
    <property type="match status" value="5"/>
</dbReference>
<dbReference type="GO" id="GO:0006355">
    <property type="term" value="P:regulation of DNA-templated transcription"/>
    <property type="evidence" value="ECO:0007669"/>
    <property type="project" value="InterPro"/>
</dbReference>
<dbReference type="FunFam" id="3.30.160.60:FF:000202">
    <property type="entry name" value="Zinc finger protein 574"/>
    <property type="match status" value="1"/>
</dbReference>
<feature type="domain" description="C2H2-type" evidence="14">
    <location>
        <begin position="365"/>
        <end position="392"/>
    </location>
</feature>
<dbReference type="CDD" id="cd07765">
    <property type="entry name" value="KRAB_A-box"/>
    <property type="match status" value="1"/>
</dbReference>
<feature type="domain" description="C2H2-type" evidence="14">
    <location>
        <begin position="309"/>
        <end position="336"/>
    </location>
</feature>
<comment type="similarity">
    <text evidence="3">Belongs to the krueppel C2H2-type zinc-finger protein family.</text>
</comment>
<feature type="domain" description="C2H2-type" evidence="14">
    <location>
        <begin position="393"/>
        <end position="420"/>
    </location>
</feature>
<dbReference type="GO" id="GO:0032502">
    <property type="term" value="P:developmental process"/>
    <property type="evidence" value="ECO:0007669"/>
    <property type="project" value="UniProtKB-ARBA"/>
</dbReference>
<dbReference type="PROSITE" id="PS50805">
    <property type="entry name" value="KRAB"/>
    <property type="match status" value="1"/>
</dbReference>
<dbReference type="SUPFAM" id="SSF57667">
    <property type="entry name" value="beta-beta-alpha zinc fingers"/>
    <property type="match status" value="3"/>
</dbReference>
<dbReference type="EMBL" id="WNTK01004897">
    <property type="protein sequence ID" value="KAG9464194.1"/>
    <property type="molecule type" value="Genomic_DNA"/>
</dbReference>
<dbReference type="InterPro" id="IPR036051">
    <property type="entry name" value="KRAB_dom_sf"/>
</dbReference>
<evidence type="ECO:0000259" key="14">
    <source>
        <dbReference type="PROSITE" id="PS50157"/>
    </source>
</evidence>
<accession>A0A8J6BFT3</accession>
<evidence type="ECO:0000256" key="13">
    <source>
        <dbReference type="SAM" id="MobiDB-lite"/>
    </source>
</evidence>
<comment type="function">
    <text evidence="1">May be involved in transcriptional regulation.</text>
</comment>
<proteinExistence type="inferred from homology"/>
<evidence type="ECO:0000256" key="1">
    <source>
        <dbReference type="ARBA" id="ARBA00003767"/>
    </source>
</evidence>
<keyword evidence="9" id="KW-0238">DNA-binding</keyword>
<dbReference type="GO" id="GO:0005634">
    <property type="term" value="C:nucleus"/>
    <property type="evidence" value="ECO:0007669"/>
    <property type="project" value="UniProtKB-SubCell"/>
</dbReference>
<keyword evidence="6 12" id="KW-0863">Zinc-finger</keyword>
<dbReference type="Gene3D" id="6.10.140.140">
    <property type="match status" value="1"/>
</dbReference>
<keyword evidence="4" id="KW-0479">Metal-binding</keyword>
<evidence type="ECO:0000256" key="5">
    <source>
        <dbReference type="ARBA" id="ARBA00022737"/>
    </source>
</evidence>
<keyword evidence="11" id="KW-0539">Nucleus</keyword>
<keyword evidence="5" id="KW-0677">Repeat</keyword>
<evidence type="ECO:0000256" key="7">
    <source>
        <dbReference type="ARBA" id="ARBA00022833"/>
    </source>
</evidence>
<evidence type="ECO:0000256" key="12">
    <source>
        <dbReference type="PROSITE-ProRule" id="PRU00042"/>
    </source>
</evidence>
<keyword evidence="8" id="KW-0805">Transcription regulation</keyword>
<evidence type="ECO:0000256" key="10">
    <source>
        <dbReference type="ARBA" id="ARBA00023163"/>
    </source>
</evidence>
<dbReference type="InterPro" id="IPR001909">
    <property type="entry name" value="KRAB"/>
</dbReference>
<name>A0A8J6BFT3_ELECQ</name>
<feature type="domain" description="C2H2-type" evidence="14">
    <location>
        <begin position="337"/>
        <end position="364"/>
    </location>
</feature>
<evidence type="ECO:0000256" key="9">
    <source>
        <dbReference type="ARBA" id="ARBA00023125"/>
    </source>
</evidence>
<protein>
    <submittedName>
        <fullName evidence="16">Uncharacterized protein</fullName>
    </submittedName>
</protein>
<evidence type="ECO:0000256" key="2">
    <source>
        <dbReference type="ARBA" id="ARBA00004123"/>
    </source>
</evidence>
<dbReference type="SUPFAM" id="SSF109640">
    <property type="entry name" value="KRAB domain (Kruppel-associated box)"/>
    <property type="match status" value="1"/>
</dbReference>
<dbReference type="InterPro" id="IPR013087">
    <property type="entry name" value="Znf_C2H2_type"/>
</dbReference>
<feature type="domain" description="C2H2-type" evidence="14">
    <location>
        <begin position="281"/>
        <end position="308"/>
    </location>
</feature>